<dbReference type="InterPro" id="IPR019575">
    <property type="entry name" value="Nuop51_4Fe4S-bd"/>
</dbReference>
<dbReference type="InterPro" id="IPR017896">
    <property type="entry name" value="4Fe4S_Fe-S-bd"/>
</dbReference>
<dbReference type="GO" id="GO:0051539">
    <property type="term" value="F:4 iron, 4 sulfur cluster binding"/>
    <property type="evidence" value="ECO:0007669"/>
    <property type="project" value="InterPro"/>
</dbReference>
<evidence type="ECO:0000256" key="3">
    <source>
        <dbReference type="ARBA" id="ARBA00023014"/>
    </source>
</evidence>
<dbReference type="PROSITE" id="PS51379">
    <property type="entry name" value="4FE4S_FER_2"/>
    <property type="match status" value="2"/>
</dbReference>
<dbReference type="GO" id="GO:0046872">
    <property type="term" value="F:metal ion binding"/>
    <property type="evidence" value="ECO:0007669"/>
    <property type="project" value="UniProtKB-KW"/>
</dbReference>
<dbReference type="PANTHER" id="PTHR43578:SF3">
    <property type="entry name" value="NADH-QUINONE OXIDOREDUCTASE SUBUNIT F"/>
    <property type="match status" value="1"/>
</dbReference>
<keyword evidence="3" id="KW-0411">Iron-sulfur</keyword>
<dbReference type="SUPFAM" id="SSF54862">
    <property type="entry name" value="4Fe-4S ferredoxins"/>
    <property type="match status" value="1"/>
</dbReference>
<evidence type="ECO:0000256" key="1">
    <source>
        <dbReference type="ARBA" id="ARBA00022723"/>
    </source>
</evidence>
<comment type="caution">
    <text evidence="5">The sequence shown here is derived from an EMBL/GenBank/DDBJ whole genome shotgun (WGS) entry which is preliminary data.</text>
</comment>
<organism evidence="5 6">
    <name type="scientific">Lacrimispora amygdalina</name>
    <dbReference type="NCBI Taxonomy" id="253257"/>
    <lineage>
        <taxon>Bacteria</taxon>
        <taxon>Bacillati</taxon>
        <taxon>Bacillota</taxon>
        <taxon>Clostridia</taxon>
        <taxon>Lachnospirales</taxon>
        <taxon>Lachnospiraceae</taxon>
        <taxon>Lacrimispora</taxon>
    </lineage>
</organism>
<dbReference type="Proteomes" id="UP000260680">
    <property type="component" value="Unassembled WGS sequence"/>
</dbReference>
<evidence type="ECO:0000313" key="5">
    <source>
        <dbReference type="EMBL" id="RFZ79423.1"/>
    </source>
</evidence>
<dbReference type="AlphaFoldDB" id="A0A3E2NEN7"/>
<dbReference type="InterPro" id="IPR037207">
    <property type="entry name" value="Nuop51_4Fe4S-bd_sf"/>
</dbReference>
<name>A0A3E2NEN7_9FIRM</name>
<evidence type="ECO:0000259" key="4">
    <source>
        <dbReference type="PROSITE" id="PS51379"/>
    </source>
</evidence>
<gene>
    <name evidence="5" type="ORF">DS742_08490</name>
</gene>
<reference evidence="5 6" key="1">
    <citation type="submission" date="2018-07" db="EMBL/GenBank/DDBJ databases">
        <title>New species, Clostridium PI-S10-A1B.</title>
        <authorList>
            <person name="Krishna G."/>
            <person name="Summeta K."/>
            <person name="Shikha S."/>
            <person name="Prabhu P.B."/>
            <person name="Suresh K."/>
        </authorList>
    </citation>
    <scope>NUCLEOTIDE SEQUENCE [LARGE SCALE GENOMIC DNA]</scope>
    <source>
        <strain evidence="5 6">PI-S10-A1B</strain>
    </source>
</reference>
<dbReference type="Pfam" id="PF10589">
    <property type="entry name" value="NADH_4Fe-4S"/>
    <property type="match status" value="1"/>
</dbReference>
<evidence type="ECO:0000313" key="6">
    <source>
        <dbReference type="Proteomes" id="UP000260680"/>
    </source>
</evidence>
<keyword evidence="2" id="KW-0408">Iron</keyword>
<dbReference type="Gene3D" id="1.20.1440.230">
    <property type="entry name" value="NADH-ubiquinone oxidoreductase 51kDa subunit, iron-sulphur binding domain"/>
    <property type="match status" value="1"/>
</dbReference>
<dbReference type="OrthoDB" id="9761899at2"/>
<keyword evidence="1" id="KW-0479">Metal-binding</keyword>
<feature type="domain" description="4Fe-4S ferredoxin-type" evidence="4">
    <location>
        <begin position="374"/>
        <end position="403"/>
    </location>
</feature>
<accession>A0A3E2NEN7</accession>
<sequence>MRIIGNRTLPAVRSASKYCPAQTVGRLFRTGGNGCMSDRRDDVMRVLSAYQLKDYGIKGPSLAESFARRQASCLVVGLRNSDKSGVLLQLLDTQEGVNQLITGMESAALLLGAGKKIFYIPEYAIHVKERIETFVSAAGIEVRIGLIDVREHEDSVICHLVTMLEIADCLEGTYEESIYVSVNGGSLKRVSPDTSVGDLTGTKKGKGVLIGNRIYDNHALEMNLDESELDNGMVQILGENDCMIRLVEKDLLENRERSCGKCVFCREGLLQLHAMYKDTAEGKGKNDYPELIREIGLAMKHGCLCSLGQNGAQPALGVLEHFSNEYMAHNKRKKCPAGVCFLKSVIYIDPVLCTGCMECLDRCRAGCIEGKSGYIHMIDSTECTGCRACMEICKADAIVETEGKLPKLPERLVKCGKFKKR</sequence>
<proteinExistence type="predicted"/>
<dbReference type="SUPFAM" id="SSF140490">
    <property type="entry name" value="Nqo1C-terminal domain-like"/>
    <property type="match status" value="1"/>
</dbReference>
<dbReference type="Gene3D" id="3.30.70.20">
    <property type="match status" value="1"/>
</dbReference>
<dbReference type="PANTHER" id="PTHR43578">
    <property type="entry name" value="NADH-QUINONE OXIDOREDUCTASE SUBUNIT F"/>
    <property type="match status" value="1"/>
</dbReference>
<protein>
    <submittedName>
        <fullName evidence="5">Iron reductase subunit beta</fullName>
    </submittedName>
</protein>
<dbReference type="EMBL" id="QOHO01000024">
    <property type="protein sequence ID" value="RFZ79423.1"/>
    <property type="molecule type" value="Genomic_DNA"/>
</dbReference>
<dbReference type="Pfam" id="PF00037">
    <property type="entry name" value="Fer4"/>
    <property type="match status" value="1"/>
</dbReference>
<feature type="domain" description="4Fe-4S ferredoxin-type" evidence="4">
    <location>
        <begin position="344"/>
        <end position="373"/>
    </location>
</feature>
<evidence type="ECO:0000256" key="2">
    <source>
        <dbReference type="ARBA" id="ARBA00023004"/>
    </source>
</evidence>